<proteinExistence type="predicted"/>
<sequence>GKSLKDIIIKMAEGGHKRANAQYTFVGSYKNYPGVGYYKLYKFKLNWGDAWIQCKEDNAHLVVIDSDKELEVVKKLQSDTRNKDWAYVGVHDLFLNTYYVTVLDQPFITSSYNWTRNEPTDSAAENCLQIAPNGLLRDHNCNAAHPFICEYNS</sequence>
<dbReference type="EMBL" id="JASPKZ010005297">
    <property type="protein sequence ID" value="KAJ9588893.1"/>
    <property type="molecule type" value="Genomic_DNA"/>
</dbReference>
<name>A0AAD7ZZY2_DIPPU</name>
<organism evidence="3 4">
    <name type="scientific">Diploptera punctata</name>
    <name type="common">Pacific beetle cockroach</name>
    <dbReference type="NCBI Taxonomy" id="6984"/>
    <lineage>
        <taxon>Eukaryota</taxon>
        <taxon>Metazoa</taxon>
        <taxon>Ecdysozoa</taxon>
        <taxon>Arthropoda</taxon>
        <taxon>Hexapoda</taxon>
        <taxon>Insecta</taxon>
        <taxon>Pterygota</taxon>
        <taxon>Neoptera</taxon>
        <taxon>Polyneoptera</taxon>
        <taxon>Dictyoptera</taxon>
        <taxon>Blattodea</taxon>
        <taxon>Blaberoidea</taxon>
        <taxon>Blaberidae</taxon>
        <taxon>Diplopterinae</taxon>
        <taxon>Diploptera</taxon>
    </lineage>
</organism>
<dbReference type="SMART" id="SM00034">
    <property type="entry name" value="CLECT"/>
    <property type="match status" value="1"/>
</dbReference>
<protein>
    <recommendedName>
        <fullName evidence="2">C-type lectin domain-containing protein</fullName>
    </recommendedName>
</protein>
<dbReference type="Proteomes" id="UP001233999">
    <property type="component" value="Unassembled WGS sequence"/>
</dbReference>
<evidence type="ECO:0000313" key="3">
    <source>
        <dbReference type="EMBL" id="KAJ9588893.1"/>
    </source>
</evidence>
<dbReference type="InterPro" id="IPR018378">
    <property type="entry name" value="C-type_lectin_CS"/>
</dbReference>
<gene>
    <name evidence="3" type="ORF">L9F63_017833</name>
</gene>
<feature type="domain" description="C-type lectin" evidence="2">
    <location>
        <begin position="32"/>
        <end position="150"/>
    </location>
</feature>
<evidence type="ECO:0000259" key="2">
    <source>
        <dbReference type="PROSITE" id="PS50041"/>
    </source>
</evidence>
<dbReference type="AlphaFoldDB" id="A0AAD7ZZY2"/>
<dbReference type="PANTHER" id="PTHR22803">
    <property type="entry name" value="MANNOSE, PHOSPHOLIPASE, LECTIN RECEPTOR RELATED"/>
    <property type="match status" value="1"/>
</dbReference>
<keyword evidence="1" id="KW-1015">Disulfide bond</keyword>
<dbReference type="Gene3D" id="3.10.100.10">
    <property type="entry name" value="Mannose-Binding Protein A, subunit A"/>
    <property type="match status" value="1"/>
</dbReference>
<reference evidence="3" key="2">
    <citation type="submission" date="2023-05" db="EMBL/GenBank/DDBJ databases">
        <authorList>
            <person name="Fouks B."/>
        </authorList>
    </citation>
    <scope>NUCLEOTIDE SEQUENCE</scope>
    <source>
        <strain evidence="3">Stay&amp;Tobe</strain>
        <tissue evidence="3">Testes</tissue>
    </source>
</reference>
<reference evidence="3" key="1">
    <citation type="journal article" date="2023" name="IScience">
        <title>Live-bearing cockroach genome reveals convergent evolutionary mechanisms linked to viviparity in insects and beyond.</title>
        <authorList>
            <person name="Fouks B."/>
            <person name="Harrison M.C."/>
            <person name="Mikhailova A.A."/>
            <person name="Marchal E."/>
            <person name="English S."/>
            <person name="Carruthers M."/>
            <person name="Jennings E.C."/>
            <person name="Chiamaka E.L."/>
            <person name="Frigard R.A."/>
            <person name="Pippel M."/>
            <person name="Attardo G.M."/>
            <person name="Benoit J.B."/>
            <person name="Bornberg-Bauer E."/>
            <person name="Tobe S.S."/>
        </authorList>
    </citation>
    <scope>NUCLEOTIDE SEQUENCE</scope>
    <source>
        <strain evidence="3">Stay&amp;Tobe</strain>
    </source>
</reference>
<feature type="non-terminal residue" evidence="3">
    <location>
        <position position="153"/>
    </location>
</feature>
<dbReference type="Pfam" id="PF00059">
    <property type="entry name" value="Lectin_C"/>
    <property type="match status" value="1"/>
</dbReference>
<dbReference type="PROSITE" id="PS00615">
    <property type="entry name" value="C_TYPE_LECTIN_1"/>
    <property type="match status" value="1"/>
</dbReference>
<accession>A0AAD7ZZY2</accession>
<comment type="caution">
    <text evidence="3">The sequence shown here is derived from an EMBL/GenBank/DDBJ whole genome shotgun (WGS) entry which is preliminary data.</text>
</comment>
<dbReference type="PROSITE" id="PS50041">
    <property type="entry name" value="C_TYPE_LECTIN_2"/>
    <property type="match status" value="1"/>
</dbReference>
<dbReference type="InterPro" id="IPR016186">
    <property type="entry name" value="C-type_lectin-like/link_sf"/>
</dbReference>
<dbReference type="InterPro" id="IPR050111">
    <property type="entry name" value="C-type_lectin/snaclec_domain"/>
</dbReference>
<evidence type="ECO:0000313" key="4">
    <source>
        <dbReference type="Proteomes" id="UP001233999"/>
    </source>
</evidence>
<dbReference type="CDD" id="cd00037">
    <property type="entry name" value="CLECT"/>
    <property type="match status" value="1"/>
</dbReference>
<dbReference type="InterPro" id="IPR016187">
    <property type="entry name" value="CTDL_fold"/>
</dbReference>
<keyword evidence="4" id="KW-1185">Reference proteome</keyword>
<dbReference type="InterPro" id="IPR001304">
    <property type="entry name" value="C-type_lectin-like"/>
</dbReference>
<evidence type="ECO:0000256" key="1">
    <source>
        <dbReference type="ARBA" id="ARBA00023157"/>
    </source>
</evidence>
<dbReference type="SUPFAM" id="SSF56436">
    <property type="entry name" value="C-type lectin-like"/>
    <property type="match status" value="1"/>
</dbReference>